<feature type="region of interest" description="Disordered" evidence="1">
    <location>
        <begin position="715"/>
        <end position="738"/>
    </location>
</feature>
<proteinExistence type="predicted"/>
<comment type="caution">
    <text evidence="2">The sequence shown here is derived from an EMBL/GenBank/DDBJ whole genome shotgun (WGS) entry which is preliminary data.</text>
</comment>
<evidence type="ECO:0008006" key="4">
    <source>
        <dbReference type="Google" id="ProtNLM"/>
    </source>
</evidence>
<protein>
    <recommendedName>
        <fullName evidence="4">Transport protein particle subunit trs85-2</fullName>
    </recommendedName>
</protein>
<dbReference type="InterPro" id="IPR024420">
    <property type="entry name" value="TRAPP_III_complex_Trs85"/>
</dbReference>
<evidence type="ECO:0000313" key="2">
    <source>
        <dbReference type="EMBL" id="OKL57695.1"/>
    </source>
</evidence>
<dbReference type="OrthoDB" id="203724at2759"/>
<dbReference type="Pfam" id="PF12739">
    <property type="entry name" value="TRAPPC-Trs85"/>
    <property type="match status" value="1"/>
</dbReference>
<organism evidence="2 3">
    <name type="scientific">Talaromyces atroroseus</name>
    <dbReference type="NCBI Taxonomy" id="1441469"/>
    <lineage>
        <taxon>Eukaryota</taxon>
        <taxon>Fungi</taxon>
        <taxon>Dikarya</taxon>
        <taxon>Ascomycota</taxon>
        <taxon>Pezizomycotina</taxon>
        <taxon>Eurotiomycetes</taxon>
        <taxon>Eurotiomycetidae</taxon>
        <taxon>Eurotiales</taxon>
        <taxon>Trichocomaceae</taxon>
        <taxon>Talaromyces</taxon>
        <taxon>Talaromyces sect. Trachyspermi</taxon>
    </lineage>
</organism>
<reference evidence="2 3" key="1">
    <citation type="submission" date="2015-06" db="EMBL/GenBank/DDBJ databases">
        <title>Talaromyces atroroseus IBT 11181 draft genome.</title>
        <authorList>
            <person name="Rasmussen K.B."/>
            <person name="Rasmussen S."/>
            <person name="Petersen B."/>
            <person name="Sicheritz-Ponten T."/>
            <person name="Mortensen U.H."/>
            <person name="Thrane U."/>
        </authorList>
    </citation>
    <scope>NUCLEOTIDE SEQUENCE [LARGE SCALE GENOMIC DNA]</scope>
    <source>
        <strain evidence="2 3">IBT 11181</strain>
    </source>
</reference>
<dbReference type="Proteomes" id="UP000214365">
    <property type="component" value="Unassembled WGS sequence"/>
</dbReference>
<dbReference type="GO" id="GO:1990072">
    <property type="term" value="C:TRAPPIII protein complex"/>
    <property type="evidence" value="ECO:0007669"/>
    <property type="project" value="TreeGrafter"/>
</dbReference>
<dbReference type="RefSeq" id="XP_020117816.1">
    <property type="nucleotide sequence ID" value="XM_020262294.1"/>
</dbReference>
<dbReference type="EMBL" id="LFMY01000011">
    <property type="protein sequence ID" value="OKL57695.1"/>
    <property type="molecule type" value="Genomic_DNA"/>
</dbReference>
<name>A0A225ATF1_TALAT</name>
<feature type="region of interest" description="Disordered" evidence="1">
    <location>
        <begin position="1"/>
        <end position="79"/>
    </location>
</feature>
<gene>
    <name evidence="2" type="ORF">UA08_06969</name>
</gene>
<dbReference type="PANTHER" id="PTHR12975">
    <property type="entry name" value="TRANSPORT PROTEIN TRAPP"/>
    <property type="match status" value="1"/>
</dbReference>
<feature type="compositionally biased region" description="Low complexity" evidence="1">
    <location>
        <begin position="57"/>
        <end position="79"/>
    </location>
</feature>
<dbReference type="STRING" id="1441469.A0A225ATF1"/>
<evidence type="ECO:0000313" key="3">
    <source>
        <dbReference type="Proteomes" id="UP000214365"/>
    </source>
</evidence>
<dbReference type="GeneID" id="31006725"/>
<sequence>MTSPEDAAPVKPPPSFSGAPIVVPKSRFEADSVQSPRPLSSELREPPSIGSPRALFSSRSESQSRSASPSNRLSGSTFLPSRASLSSPLGSLPDSSDNTRSLIIRAFAPSIGIFASDDTEDLVRQKGFKNGFLELLRPFGENITGKVVVRDSAGLSRSWEDYGVRFVNLLTNSDRVSHATSTSPLSQLEEVLQRRLDFVEDSTNRSSRLNQLPLTNKYIASPLYQLLLRRLLSIDAPTPHETFLHPVACVIAISSHNKAPLESLRQLYAQTTQGDTAPPSYVHPEFLRYYVLVHDEDRSNIEESTRLYDQMKRHFGLHCHLLRLRSGQCVVTDDDSIEVPSCEWLSPEEDLLEMNENNALIDFGTGVNYLSESDVTAIKSLVRELVVQSVIPFMENKVALWNDQVASRRRGISGRFMSMSRRWAGFGSSSRSTTSSGPAGGMTGNYNTLNGFYKHDAPEAILRKLADFAFMLRDYKLAASTYDLVRSDYANDKAWRYHAGAHEMCAMSTLLNPLTSAARSKLDGVDQMIDTACYSYLTRCTDPVNTLRCLGLSIELLKSRGGSATEGAAKWAMRAIELGLAGPIGQALLTERVSACYASKTSTGGAKWGARNRKAGMWSVLATDSWLKLGKPALASVCLEEADRLYAEVYDKDSAVPMPEMRTFIDNLQRAVKLEYLEAKGVDTSDEVVVANQLGTEETSEKLDNRANRKSLLLPASLDVGPMQHEGNGSKPLDDDFE</sequence>
<dbReference type="PANTHER" id="PTHR12975:SF6">
    <property type="entry name" value="TRAFFICKING PROTEIN PARTICLE COMPLEX SUBUNIT 8"/>
    <property type="match status" value="1"/>
</dbReference>
<evidence type="ECO:0000256" key="1">
    <source>
        <dbReference type="SAM" id="MobiDB-lite"/>
    </source>
</evidence>
<keyword evidence="3" id="KW-1185">Reference proteome</keyword>
<dbReference type="AlphaFoldDB" id="A0A225ATF1"/>
<accession>A0A225ATF1</accession>